<protein>
    <recommendedName>
        <fullName evidence="4">Tetratricopeptide repeat protein</fullName>
    </recommendedName>
</protein>
<dbReference type="RefSeq" id="WP_206683843.1">
    <property type="nucleotide sequence ID" value="NZ_JACOAF010000001.1"/>
</dbReference>
<accession>A0ABR6VLT5</accession>
<keyword evidence="3" id="KW-1185">Reference proteome</keyword>
<dbReference type="InterPro" id="IPR045921">
    <property type="entry name" value="DUF6340"/>
</dbReference>
<dbReference type="SUPFAM" id="SSF81901">
    <property type="entry name" value="HCP-like"/>
    <property type="match status" value="1"/>
</dbReference>
<reference evidence="2 3" key="1">
    <citation type="journal article" date="2019" name="Int. J. Syst. Evol. Microbiol.">
        <title>Rufibacter sediminis sp. nov., isolated from freshwater lake sediment.</title>
        <authorList>
            <person name="Qu J.H."/>
            <person name="Zhang L.J."/>
            <person name="Fu Y.H."/>
            <person name="Li H.F."/>
        </authorList>
    </citation>
    <scope>NUCLEOTIDE SEQUENCE [LARGE SCALE GENOMIC DNA]</scope>
    <source>
        <strain evidence="2 3">H-1</strain>
    </source>
</reference>
<evidence type="ECO:0008006" key="4">
    <source>
        <dbReference type="Google" id="ProtNLM"/>
    </source>
</evidence>
<proteinExistence type="predicted"/>
<evidence type="ECO:0000256" key="1">
    <source>
        <dbReference type="SAM" id="SignalP"/>
    </source>
</evidence>
<dbReference type="Proteomes" id="UP000659698">
    <property type="component" value="Unassembled WGS sequence"/>
</dbReference>
<evidence type="ECO:0000313" key="3">
    <source>
        <dbReference type="Proteomes" id="UP000659698"/>
    </source>
</evidence>
<gene>
    <name evidence="2" type="ORF">H7U12_00815</name>
</gene>
<dbReference type="PROSITE" id="PS51257">
    <property type="entry name" value="PROKAR_LIPOPROTEIN"/>
    <property type="match status" value="1"/>
</dbReference>
<sequence>MKMKIGLSFVTFCLLAVSTSCTKQLFVKVEQPPAHAFPKQDRHLLIVPLYQAASLYKKKEKAEVYQFAAQEAIAGATTFFRKDSSYHVQVADSQLLNRFNLRPQRISASYVQQICQERKVSQVLFLQEVTADIQRSDVTLGNLLRSPLPSLGPQTNTWHYSLLLTTQWALYDQTGALLDSTHVTARKPYVFNEKMTKEMTLVGPALENSLETVHSVALANGQAYAQRFFPKAIVVHRPYYRTGALAPAAEWIEIRNWKEAAELLLPLAQDASPSTAAKAAYNLALMSEAQGNLEEAKQWAQLAASAGNRLARKMLSDLK</sequence>
<dbReference type="Pfam" id="PF19867">
    <property type="entry name" value="DUF6340"/>
    <property type="match status" value="1"/>
</dbReference>
<organism evidence="2 3">
    <name type="scientific">Rufibacter sediminis</name>
    <dbReference type="NCBI Taxonomy" id="2762756"/>
    <lineage>
        <taxon>Bacteria</taxon>
        <taxon>Pseudomonadati</taxon>
        <taxon>Bacteroidota</taxon>
        <taxon>Cytophagia</taxon>
        <taxon>Cytophagales</taxon>
        <taxon>Hymenobacteraceae</taxon>
        <taxon>Rufibacter</taxon>
    </lineage>
</organism>
<comment type="caution">
    <text evidence="2">The sequence shown here is derived from an EMBL/GenBank/DDBJ whole genome shotgun (WGS) entry which is preliminary data.</text>
</comment>
<keyword evidence="1" id="KW-0732">Signal</keyword>
<feature type="signal peptide" evidence="1">
    <location>
        <begin position="1"/>
        <end position="22"/>
    </location>
</feature>
<name>A0ABR6VLT5_9BACT</name>
<evidence type="ECO:0000313" key="2">
    <source>
        <dbReference type="EMBL" id="MBC3538199.1"/>
    </source>
</evidence>
<dbReference type="EMBL" id="JACOAF010000001">
    <property type="protein sequence ID" value="MBC3538199.1"/>
    <property type="molecule type" value="Genomic_DNA"/>
</dbReference>
<feature type="chain" id="PRO_5047484332" description="Tetratricopeptide repeat protein" evidence="1">
    <location>
        <begin position="23"/>
        <end position="319"/>
    </location>
</feature>